<dbReference type="Proteomes" id="UP000070544">
    <property type="component" value="Unassembled WGS sequence"/>
</dbReference>
<evidence type="ECO:0000313" key="2">
    <source>
        <dbReference type="Proteomes" id="UP000070544"/>
    </source>
</evidence>
<organism evidence="1 2">
    <name type="scientific">Gonapodya prolifera (strain JEL478)</name>
    <name type="common">Monoblepharis prolifera</name>
    <dbReference type="NCBI Taxonomy" id="1344416"/>
    <lineage>
        <taxon>Eukaryota</taxon>
        <taxon>Fungi</taxon>
        <taxon>Fungi incertae sedis</taxon>
        <taxon>Chytridiomycota</taxon>
        <taxon>Chytridiomycota incertae sedis</taxon>
        <taxon>Monoblepharidomycetes</taxon>
        <taxon>Monoblepharidales</taxon>
        <taxon>Gonapodyaceae</taxon>
        <taxon>Gonapodya</taxon>
    </lineage>
</organism>
<accession>A0A139ADM1</accession>
<proteinExistence type="predicted"/>
<evidence type="ECO:0000313" key="1">
    <source>
        <dbReference type="EMBL" id="KXS14912.1"/>
    </source>
</evidence>
<sequence>MRAFRGEIVGGRRDSVKAFLVADRDAILSALGVELGYVVKKSLANEDAHLRGLLGLALDHNHADIARDFLLLMGDLSTALSPAGLSVILQAVISDWHWELFDPLFLDSQPVPGRESRGPYAGTRAHPDFWAKLEWYIFSALYPGYYALTTGEDFQTRATLELLKRQDTYNLRGDPNWKALCSRVFLSLAQASNRDMAVLLLVEGGLPVALEDLDLRSLGSMSARTRNIVMRAWSGVNGALEEVPLALIHPTA</sequence>
<dbReference type="EMBL" id="KQ965765">
    <property type="protein sequence ID" value="KXS14912.1"/>
    <property type="molecule type" value="Genomic_DNA"/>
</dbReference>
<name>A0A139ADM1_GONPJ</name>
<gene>
    <name evidence="1" type="ORF">M427DRAFT_57060</name>
</gene>
<dbReference type="OrthoDB" id="10533259at2759"/>
<dbReference type="AlphaFoldDB" id="A0A139ADM1"/>
<protein>
    <submittedName>
        <fullName evidence="1">Uncharacterized protein</fullName>
    </submittedName>
</protein>
<keyword evidence="2" id="KW-1185">Reference proteome</keyword>
<reference evidence="1 2" key="1">
    <citation type="journal article" date="2015" name="Genome Biol. Evol.">
        <title>Phylogenomic analyses indicate that early fungi evolved digesting cell walls of algal ancestors of land plants.</title>
        <authorList>
            <person name="Chang Y."/>
            <person name="Wang S."/>
            <person name="Sekimoto S."/>
            <person name="Aerts A.L."/>
            <person name="Choi C."/>
            <person name="Clum A."/>
            <person name="LaButti K.M."/>
            <person name="Lindquist E.A."/>
            <person name="Yee Ngan C."/>
            <person name="Ohm R.A."/>
            <person name="Salamov A.A."/>
            <person name="Grigoriev I.V."/>
            <person name="Spatafora J.W."/>
            <person name="Berbee M.L."/>
        </authorList>
    </citation>
    <scope>NUCLEOTIDE SEQUENCE [LARGE SCALE GENOMIC DNA]</scope>
    <source>
        <strain evidence="1 2">JEL478</strain>
    </source>
</reference>